<gene>
    <name evidence="1" type="ORF">GGR28_001948</name>
</gene>
<name>A0A840EBE2_9BACT</name>
<dbReference type="RefSeq" id="WP_183495578.1">
    <property type="nucleotide sequence ID" value="NZ_JACIFF010000004.1"/>
</dbReference>
<evidence type="ECO:0008006" key="3">
    <source>
        <dbReference type="Google" id="ProtNLM"/>
    </source>
</evidence>
<evidence type="ECO:0000313" key="1">
    <source>
        <dbReference type="EMBL" id="MBB4079328.1"/>
    </source>
</evidence>
<dbReference type="AlphaFoldDB" id="A0A840EBE2"/>
<reference evidence="1 2" key="1">
    <citation type="submission" date="2020-08" db="EMBL/GenBank/DDBJ databases">
        <title>Genomic Encyclopedia of Type Strains, Phase IV (KMG-IV): sequencing the most valuable type-strain genomes for metagenomic binning, comparative biology and taxonomic classification.</title>
        <authorList>
            <person name="Goeker M."/>
        </authorList>
    </citation>
    <scope>NUCLEOTIDE SEQUENCE [LARGE SCALE GENOMIC DNA]</scope>
    <source>
        <strain evidence="1 2">DSM 105137</strain>
    </source>
</reference>
<evidence type="ECO:0000313" key="2">
    <source>
        <dbReference type="Proteomes" id="UP000576209"/>
    </source>
</evidence>
<dbReference type="EMBL" id="JACIFF010000004">
    <property type="protein sequence ID" value="MBB4079328.1"/>
    <property type="molecule type" value="Genomic_DNA"/>
</dbReference>
<dbReference type="Proteomes" id="UP000576209">
    <property type="component" value="Unassembled WGS sequence"/>
</dbReference>
<organism evidence="1 2">
    <name type="scientific">Neolewinella aquimaris</name>
    <dbReference type="NCBI Taxonomy" id="1835722"/>
    <lineage>
        <taxon>Bacteria</taxon>
        <taxon>Pseudomonadati</taxon>
        <taxon>Bacteroidota</taxon>
        <taxon>Saprospiria</taxon>
        <taxon>Saprospirales</taxon>
        <taxon>Lewinellaceae</taxon>
        <taxon>Neolewinella</taxon>
    </lineage>
</organism>
<comment type="caution">
    <text evidence="1">The sequence shown here is derived from an EMBL/GenBank/DDBJ whole genome shotgun (WGS) entry which is preliminary data.</text>
</comment>
<dbReference type="InterPro" id="IPR009282">
    <property type="entry name" value="DUF937"/>
</dbReference>
<accession>A0A840EBE2</accession>
<proteinExistence type="predicted"/>
<sequence length="177" mass="17816">MLESIIDSVKGQLVANLTEKTGLGAQQAEASVPLAKESITEGITSALSGGNFSNILNMVERASGQGSTGGNLTNNAVYQTIAGNFVGKLTSRLGIPDNVAQKVSSVALPFIMSHLASKTRQAGDTDEVDQGSLMSVLGLDSGGLLGKVGGMFGKKDDDGDDGNDGGGLGGALGGFLK</sequence>
<keyword evidence="2" id="KW-1185">Reference proteome</keyword>
<dbReference type="Pfam" id="PF06078">
    <property type="entry name" value="DUF937"/>
    <property type="match status" value="1"/>
</dbReference>
<protein>
    <recommendedName>
        <fullName evidence="3">DUF937 domain-containing protein</fullName>
    </recommendedName>
</protein>